<dbReference type="PANTHER" id="PTHR46732">
    <property type="entry name" value="ATP-DEPENDENT PROTEASE LA (LON) DOMAIN PROTEIN"/>
    <property type="match status" value="1"/>
</dbReference>
<evidence type="ECO:0000313" key="2">
    <source>
        <dbReference type="EMBL" id="EEH12896.1"/>
    </source>
</evidence>
<organism evidence="2 3">
    <name type="scientific">Brucella ceti str. Cudo</name>
    <dbReference type="NCBI Taxonomy" id="595497"/>
    <lineage>
        <taxon>Bacteria</taxon>
        <taxon>Pseudomonadati</taxon>
        <taxon>Pseudomonadota</taxon>
        <taxon>Alphaproteobacteria</taxon>
        <taxon>Hyphomicrobiales</taxon>
        <taxon>Brucellaceae</taxon>
        <taxon>Brucella/Ochrobactrum group</taxon>
        <taxon>Brucella</taxon>
    </lineage>
</organism>
<sequence>MMQVGNARYRTAADIPDVVPVFPLKGALLLPGGQLPLNIFEPRYLSMVENALAGKRIIGMIQPKIDSETDDTDEPVDALDESLRPELSQVGCLGRITTFAETGDGRLLITLQGICRFRVQEELHCRQPYRQCRIMPFLADLEQAQDAGDIDREALLRAFRDYLEAHNLEADWESIARAGNETLVNAFSIMSPFGPAEKQALLEAPDLKTRAATLIAITEMVLAKVKDDDFGSRLQ</sequence>
<dbReference type="Pfam" id="PF02190">
    <property type="entry name" value="LON_substr_bdg"/>
    <property type="match status" value="1"/>
</dbReference>
<evidence type="ECO:0000313" key="3">
    <source>
        <dbReference type="Proteomes" id="UP000003678"/>
    </source>
</evidence>
<dbReference type="Proteomes" id="UP000003678">
    <property type="component" value="Unassembled WGS sequence"/>
</dbReference>
<dbReference type="InterPro" id="IPR003111">
    <property type="entry name" value="Lon_prtase_N"/>
</dbReference>
<dbReference type="SMART" id="SM00464">
    <property type="entry name" value="LON"/>
    <property type="match status" value="1"/>
</dbReference>
<dbReference type="GO" id="GO:0006508">
    <property type="term" value="P:proteolysis"/>
    <property type="evidence" value="ECO:0007669"/>
    <property type="project" value="UniProtKB-KW"/>
</dbReference>
<protein>
    <submittedName>
        <fullName evidence="2">ATP-dependent protease La</fullName>
    </submittedName>
</protein>
<gene>
    <name evidence="2" type="ORF">BCETI_7000345</name>
</gene>
<comment type="caution">
    <text evidence="2">The sequence shown here is derived from an EMBL/GenBank/DDBJ whole genome shotgun (WGS) entry which is preliminary data.</text>
</comment>
<proteinExistence type="predicted"/>
<accession>C0GAM8</accession>
<name>C0GAM8_9HYPH</name>
<dbReference type="SUPFAM" id="SSF88697">
    <property type="entry name" value="PUA domain-like"/>
    <property type="match status" value="1"/>
</dbReference>
<dbReference type="PANTHER" id="PTHR46732:SF8">
    <property type="entry name" value="ATP-DEPENDENT PROTEASE LA (LON) DOMAIN PROTEIN"/>
    <property type="match status" value="1"/>
</dbReference>
<keyword evidence="2" id="KW-0645">Protease</keyword>
<reference evidence="2 3" key="1">
    <citation type="submission" date="2009-03" db="EMBL/GenBank/DDBJ databases">
        <authorList>
            <person name="Setubal J.C."/>
            <person name="Boyle S."/>
            <person name="Crasta O.R."/>
            <person name="Gillespie J.J."/>
            <person name="Kenyon R.W."/>
            <person name="Lu J."/>
            <person name="Mane S."/>
            <person name="Nagrani S."/>
            <person name="Shallom J.M."/>
            <person name="Shallom S."/>
            <person name="Shukla M."/>
            <person name="Snyder E.E."/>
            <person name="Sobral B.W."/>
            <person name="Wattam A.R."/>
            <person name="Will R."/>
            <person name="Williams K."/>
            <person name="Yoo H."/>
            <person name="Bruce D.H."/>
            <person name="Detter C."/>
            <person name="Munk C."/>
            <person name="Brettin T.S."/>
            <person name="Ficht T."/>
        </authorList>
    </citation>
    <scope>NUCLEOTIDE SEQUENCE [LARGE SCALE GENOMIC DNA]</scope>
    <source>
        <strain evidence="2 3">Cudo</strain>
    </source>
</reference>
<dbReference type="PROSITE" id="PS51787">
    <property type="entry name" value="LON_N"/>
    <property type="match status" value="1"/>
</dbReference>
<dbReference type="EMBL" id="ACJD01000007">
    <property type="protein sequence ID" value="EEH12896.1"/>
    <property type="molecule type" value="Genomic_DNA"/>
</dbReference>
<dbReference type="InterPro" id="IPR015947">
    <property type="entry name" value="PUA-like_sf"/>
</dbReference>
<dbReference type="AlphaFoldDB" id="C0GAM8"/>
<dbReference type="Gene3D" id="2.30.130.40">
    <property type="entry name" value="LON domain-like"/>
    <property type="match status" value="1"/>
</dbReference>
<keyword evidence="2" id="KW-0378">Hydrolase</keyword>
<feature type="domain" description="Lon N-terminal" evidence="1">
    <location>
        <begin position="19"/>
        <end position="222"/>
    </location>
</feature>
<evidence type="ECO:0000259" key="1">
    <source>
        <dbReference type="PROSITE" id="PS51787"/>
    </source>
</evidence>
<dbReference type="GO" id="GO:0008233">
    <property type="term" value="F:peptidase activity"/>
    <property type="evidence" value="ECO:0007669"/>
    <property type="project" value="UniProtKB-KW"/>
</dbReference>
<dbReference type="InterPro" id="IPR046336">
    <property type="entry name" value="Lon_prtase_N_sf"/>
</dbReference>